<protein>
    <recommendedName>
        <fullName evidence="7">BON domain-containing protein</fullName>
    </recommendedName>
</protein>
<comment type="caution">
    <text evidence="5">The sequence shown here is derived from an EMBL/GenBank/DDBJ whole genome shotgun (WGS) entry which is preliminary data.</text>
</comment>
<evidence type="ECO:0000256" key="1">
    <source>
        <dbReference type="ARBA" id="ARBA00023122"/>
    </source>
</evidence>
<evidence type="ECO:0000256" key="2">
    <source>
        <dbReference type="PROSITE-ProRule" id="PRU00703"/>
    </source>
</evidence>
<dbReference type="SUPFAM" id="SSF54631">
    <property type="entry name" value="CBS-domain pair"/>
    <property type="match status" value="1"/>
</dbReference>
<accession>A0A8J3R3B5</accession>
<feature type="domain" description="CBS" evidence="4">
    <location>
        <begin position="13"/>
        <end position="69"/>
    </location>
</feature>
<feature type="domain" description="BON" evidence="3">
    <location>
        <begin position="147"/>
        <end position="215"/>
    </location>
</feature>
<keyword evidence="1 2" id="KW-0129">CBS domain</keyword>
<reference evidence="5" key="1">
    <citation type="submission" date="2021-01" db="EMBL/GenBank/DDBJ databases">
        <title>Whole genome shotgun sequence of Rugosimonospora africana NBRC 104875.</title>
        <authorList>
            <person name="Komaki H."/>
            <person name="Tamura T."/>
        </authorList>
    </citation>
    <scope>NUCLEOTIDE SEQUENCE</scope>
    <source>
        <strain evidence="5">NBRC 104875</strain>
    </source>
</reference>
<evidence type="ECO:0000313" key="6">
    <source>
        <dbReference type="Proteomes" id="UP000642748"/>
    </source>
</evidence>
<dbReference type="InterPro" id="IPR017080">
    <property type="entry name" value="UCP036990_CBS_BON"/>
</dbReference>
<dbReference type="Gene3D" id="3.30.1340.30">
    <property type="match status" value="1"/>
</dbReference>
<dbReference type="EMBL" id="BONZ01000116">
    <property type="protein sequence ID" value="GIH21097.1"/>
    <property type="molecule type" value="Genomic_DNA"/>
</dbReference>
<dbReference type="Pfam" id="PF00571">
    <property type="entry name" value="CBS"/>
    <property type="match status" value="2"/>
</dbReference>
<evidence type="ECO:0000259" key="4">
    <source>
        <dbReference type="PROSITE" id="PS51371"/>
    </source>
</evidence>
<dbReference type="PIRSF" id="PIRSF036990">
    <property type="entry name" value="UCP036990_CBS_BON"/>
    <property type="match status" value="1"/>
</dbReference>
<dbReference type="Gene3D" id="3.10.580.10">
    <property type="entry name" value="CBS-domain"/>
    <property type="match status" value="1"/>
</dbReference>
<dbReference type="InterPro" id="IPR051257">
    <property type="entry name" value="Diverse_CBS-Domain"/>
</dbReference>
<evidence type="ECO:0000259" key="3">
    <source>
        <dbReference type="PROSITE" id="PS50914"/>
    </source>
</evidence>
<dbReference type="InterPro" id="IPR007055">
    <property type="entry name" value="BON_dom"/>
</dbReference>
<evidence type="ECO:0008006" key="7">
    <source>
        <dbReference type="Google" id="ProtNLM"/>
    </source>
</evidence>
<dbReference type="Pfam" id="PF04972">
    <property type="entry name" value="BON"/>
    <property type="match status" value="1"/>
</dbReference>
<sequence length="243" mass="26489">MPDMKRWRVVDVMTTAVVSVGADTGYKRIADLLVARGISAVPVVDPDGVVLGVVSESDLLPKLNYPDRVGRHPLLSRRRDTIRRALGDTAADLMSSPATTIRPDASIARAARLMEAARVKRLPVVDDADRLVGIVSRRDLVRPYARPDSDIRADVITHLVSGFWIDPSTVEARVVAGVVTLTGHVDRTSTRHIVVNATHTVPGVVDVVDQLTADIDDDAATRTGWYRGHLFSAEPRDIARSPR</sequence>
<dbReference type="PANTHER" id="PTHR43080">
    <property type="entry name" value="CBS DOMAIN-CONTAINING PROTEIN CBSX3, MITOCHONDRIAL"/>
    <property type="match status" value="1"/>
</dbReference>
<dbReference type="CDD" id="cd04586">
    <property type="entry name" value="CBS_pair_BON_assoc"/>
    <property type="match status" value="1"/>
</dbReference>
<dbReference type="InterPro" id="IPR046342">
    <property type="entry name" value="CBS_dom_sf"/>
</dbReference>
<dbReference type="SMART" id="SM00116">
    <property type="entry name" value="CBS"/>
    <property type="match status" value="2"/>
</dbReference>
<gene>
    <name evidence="5" type="ORF">Raf01_92690</name>
</gene>
<keyword evidence="6" id="KW-1185">Reference proteome</keyword>
<dbReference type="PANTHER" id="PTHR43080:SF29">
    <property type="entry name" value="OS02G0818000 PROTEIN"/>
    <property type="match status" value="1"/>
</dbReference>
<dbReference type="AlphaFoldDB" id="A0A8J3R3B5"/>
<proteinExistence type="predicted"/>
<dbReference type="InterPro" id="IPR000644">
    <property type="entry name" value="CBS_dom"/>
</dbReference>
<organism evidence="5 6">
    <name type="scientific">Rugosimonospora africana</name>
    <dbReference type="NCBI Taxonomy" id="556532"/>
    <lineage>
        <taxon>Bacteria</taxon>
        <taxon>Bacillati</taxon>
        <taxon>Actinomycetota</taxon>
        <taxon>Actinomycetes</taxon>
        <taxon>Micromonosporales</taxon>
        <taxon>Micromonosporaceae</taxon>
        <taxon>Rugosimonospora</taxon>
    </lineage>
</organism>
<name>A0A8J3R3B5_9ACTN</name>
<dbReference type="PROSITE" id="PS51371">
    <property type="entry name" value="CBS"/>
    <property type="match status" value="2"/>
</dbReference>
<feature type="domain" description="CBS" evidence="4">
    <location>
        <begin position="94"/>
        <end position="151"/>
    </location>
</feature>
<evidence type="ECO:0000313" key="5">
    <source>
        <dbReference type="EMBL" id="GIH21097.1"/>
    </source>
</evidence>
<dbReference type="PROSITE" id="PS50914">
    <property type="entry name" value="BON"/>
    <property type="match status" value="1"/>
</dbReference>
<dbReference type="Proteomes" id="UP000642748">
    <property type="component" value="Unassembled WGS sequence"/>
</dbReference>